<sequence>MVRLMLGIWQRLDICQALILALYITMIIMVLTLFF</sequence>
<keyword evidence="1" id="KW-0472">Membrane</keyword>
<protein>
    <submittedName>
        <fullName evidence="2">Uncharacterized protein</fullName>
    </submittedName>
</protein>
<name>A0A2P2P0C4_RHIMU</name>
<accession>A0A2P2P0C4</accession>
<keyword evidence="1" id="KW-1133">Transmembrane helix</keyword>
<reference evidence="2" key="1">
    <citation type="submission" date="2018-02" db="EMBL/GenBank/DDBJ databases">
        <title>Rhizophora mucronata_Transcriptome.</title>
        <authorList>
            <person name="Meera S.P."/>
            <person name="Sreeshan A."/>
            <person name="Augustine A."/>
        </authorList>
    </citation>
    <scope>NUCLEOTIDE SEQUENCE</scope>
    <source>
        <tissue evidence="2">Leaf</tissue>
    </source>
</reference>
<dbReference type="EMBL" id="GGEC01067714">
    <property type="protein sequence ID" value="MBX48198.1"/>
    <property type="molecule type" value="Transcribed_RNA"/>
</dbReference>
<evidence type="ECO:0000256" key="1">
    <source>
        <dbReference type="SAM" id="Phobius"/>
    </source>
</evidence>
<keyword evidence="1" id="KW-0812">Transmembrane</keyword>
<evidence type="ECO:0000313" key="2">
    <source>
        <dbReference type="EMBL" id="MBX48198.1"/>
    </source>
</evidence>
<proteinExistence type="predicted"/>
<feature type="transmembrane region" description="Helical" evidence="1">
    <location>
        <begin position="12"/>
        <end position="34"/>
    </location>
</feature>
<organism evidence="2">
    <name type="scientific">Rhizophora mucronata</name>
    <name type="common">Asiatic mangrove</name>
    <dbReference type="NCBI Taxonomy" id="61149"/>
    <lineage>
        <taxon>Eukaryota</taxon>
        <taxon>Viridiplantae</taxon>
        <taxon>Streptophyta</taxon>
        <taxon>Embryophyta</taxon>
        <taxon>Tracheophyta</taxon>
        <taxon>Spermatophyta</taxon>
        <taxon>Magnoliopsida</taxon>
        <taxon>eudicotyledons</taxon>
        <taxon>Gunneridae</taxon>
        <taxon>Pentapetalae</taxon>
        <taxon>rosids</taxon>
        <taxon>fabids</taxon>
        <taxon>Malpighiales</taxon>
        <taxon>Rhizophoraceae</taxon>
        <taxon>Rhizophora</taxon>
    </lineage>
</organism>
<dbReference type="AlphaFoldDB" id="A0A2P2P0C4"/>